<comment type="caution">
    <text evidence="1">The sequence shown here is derived from an EMBL/GenBank/DDBJ whole genome shotgun (WGS) entry which is preliminary data.</text>
</comment>
<proteinExistence type="predicted"/>
<accession>A0AAV4GX12</accession>
<gene>
    <name evidence="1" type="ORF">ElyMa_000795300</name>
</gene>
<evidence type="ECO:0000313" key="1">
    <source>
        <dbReference type="EMBL" id="GFR89493.1"/>
    </source>
</evidence>
<sequence length="114" mass="12820">MPEAGCLLHYNIKARGCPHSASIPLIPNFDETVVIPYHGYRDVRYRHAAGHPLTTPALNRQVGHLSQSQALHTIFQGHLHECLSQPLTSDQWRYAVPIFFYLHASALLSPAVRQ</sequence>
<keyword evidence="2" id="KW-1185">Reference proteome</keyword>
<dbReference type="Proteomes" id="UP000762676">
    <property type="component" value="Unassembled WGS sequence"/>
</dbReference>
<protein>
    <submittedName>
        <fullName evidence="1">Uncharacterized protein</fullName>
    </submittedName>
</protein>
<dbReference type="EMBL" id="BMAT01001629">
    <property type="protein sequence ID" value="GFR89493.1"/>
    <property type="molecule type" value="Genomic_DNA"/>
</dbReference>
<evidence type="ECO:0000313" key="2">
    <source>
        <dbReference type="Proteomes" id="UP000762676"/>
    </source>
</evidence>
<name>A0AAV4GX12_9GAST</name>
<reference evidence="1 2" key="1">
    <citation type="journal article" date="2021" name="Elife">
        <title>Chloroplast acquisition without the gene transfer in kleptoplastic sea slugs, Plakobranchus ocellatus.</title>
        <authorList>
            <person name="Maeda T."/>
            <person name="Takahashi S."/>
            <person name="Yoshida T."/>
            <person name="Shimamura S."/>
            <person name="Takaki Y."/>
            <person name="Nagai Y."/>
            <person name="Toyoda A."/>
            <person name="Suzuki Y."/>
            <person name="Arimoto A."/>
            <person name="Ishii H."/>
            <person name="Satoh N."/>
            <person name="Nishiyama T."/>
            <person name="Hasebe M."/>
            <person name="Maruyama T."/>
            <person name="Minagawa J."/>
            <person name="Obokata J."/>
            <person name="Shigenobu S."/>
        </authorList>
    </citation>
    <scope>NUCLEOTIDE SEQUENCE [LARGE SCALE GENOMIC DNA]</scope>
</reference>
<organism evidence="1 2">
    <name type="scientific">Elysia marginata</name>
    <dbReference type="NCBI Taxonomy" id="1093978"/>
    <lineage>
        <taxon>Eukaryota</taxon>
        <taxon>Metazoa</taxon>
        <taxon>Spiralia</taxon>
        <taxon>Lophotrochozoa</taxon>
        <taxon>Mollusca</taxon>
        <taxon>Gastropoda</taxon>
        <taxon>Heterobranchia</taxon>
        <taxon>Euthyneura</taxon>
        <taxon>Panpulmonata</taxon>
        <taxon>Sacoglossa</taxon>
        <taxon>Placobranchoidea</taxon>
        <taxon>Plakobranchidae</taxon>
        <taxon>Elysia</taxon>
    </lineage>
</organism>
<dbReference type="AlphaFoldDB" id="A0AAV4GX12"/>